<proteinExistence type="predicted"/>
<dbReference type="GO" id="GO:0003677">
    <property type="term" value="F:DNA binding"/>
    <property type="evidence" value="ECO:0007669"/>
    <property type="project" value="UniProtKB-KW"/>
</dbReference>
<dbReference type="AlphaFoldDB" id="A0A4Y2N6S2"/>
<evidence type="ECO:0000313" key="4">
    <source>
        <dbReference type="EMBL" id="GBN33533.1"/>
    </source>
</evidence>
<keyword evidence="5" id="KW-1185">Reference proteome</keyword>
<reference evidence="3 5" key="1">
    <citation type="journal article" date="2019" name="Sci. Rep.">
        <title>Orb-weaving spider Araneus ventricosus genome elucidates the spidroin gene catalogue.</title>
        <authorList>
            <person name="Kono N."/>
            <person name="Nakamura H."/>
            <person name="Ohtoshi R."/>
            <person name="Moran D.A.P."/>
            <person name="Shinohara A."/>
            <person name="Yoshida Y."/>
            <person name="Fujiwara M."/>
            <person name="Mori M."/>
            <person name="Tomita M."/>
            <person name="Arakawa K."/>
        </authorList>
    </citation>
    <scope>NUCLEOTIDE SEQUENCE [LARGE SCALE GENOMIC DNA]</scope>
</reference>
<dbReference type="EMBL" id="BGPR01008394">
    <property type="protein sequence ID" value="GBN33533.1"/>
    <property type="molecule type" value="Genomic_DNA"/>
</dbReference>
<keyword evidence="1" id="KW-0238">DNA-binding</keyword>
<feature type="domain" description="HTH CENPB-type" evidence="2">
    <location>
        <begin position="1"/>
        <end position="17"/>
    </location>
</feature>
<dbReference type="InterPro" id="IPR006600">
    <property type="entry name" value="HTH_CenpB_DNA-bd_dom"/>
</dbReference>
<evidence type="ECO:0000313" key="5">
    <source>
        <dbReference type="Proteomes" id="UP000499080"/>
    </source>
</evidence>
<dbReference type="PROSITE" id="PS51253">
    <property type="entry name" value="HTH_CENPB"/>
    <property type="match status" value="1"/>
</dbReference>
<name>A0A4Y2N6S2_ARAVE</name>
<sequence length="87" mass="9880">MGWLESFRKRHEISFKAVCGEAGDDLDETVNMWIKKIEGYEPQNIANADESGIFFVADQLNLYVLKKQSVPVVNSQKNVSRCSFVPL</sequence>
<evidence type="ECO:0000256" key="1">
    <source>
        <dbReference type="ARBA" id="ARBA00023125"/>
    </source>
</evidence>
<dbReference type="EMBL" id="BGPR01008393">
    <property type="protein sequence ID" value="GBN33526.1"/>
    <property type="molecule type" value="Genomic_DNA"/>
</dbReference>
<comment type="caution">
    <text evidence="3">The sequence shown here is derived from an EMBL/GenBank/DDBJ whole genome shotgun (WGS) entry which is preliminary data.</text>
</comment>
<evidence type="ECO:0000259" key="2">
    <source>
        <dbReference type="PROSITE" id="PS51253"/>
    </source>
</evidence>
<protein>
    <recommendedName>
        <fullName evidence="2">HTH CENPB-type domain-containing protein</fullName>
    </recommendedName>
</protein>
<dbReference type="Proteomes" id="UP000499080">
    <property type="component" value="Unassembled WGS sequence"/>
</dbReference>
<organism evidence="3 5">
    <name type="scientific">Araneus ventricosus</name>
    <name type="common">Orbweaver spider</name>
    <name type="synonym">Epeira ventricosa</name>
    <dbReference type="NCBI Taxonomy" id="182803"/>
    <lineage>
        <taxon>Eukaryota</taxon>
        <taxon>Metazoa</taxon>
        <taxon>Ecdysozoa</taxon>
        <taxon>Arthropoda</taxon>
        <taxon>Chelicerata</taxon>
        <taxon>Arachnida</taxon>
        <taxon>Araneae</taxon>
        <taxon>Araneomorphae</taxon>
        <taxon>Entelegynae</taxon>
        <taxon>Araneoidea</taxon>
        <taxon>Araneidae</taxon>
        <taxon>Araneus</taxon>
    </lineage>
</organism>
<accession>A0A4Y2N6S2</accession>
<dbReference type="OrthoDB" id="9909311at2759"/>
<evidence type="ECO:0000313" key="3">
    <source>
        <dbReference type="EMBL" id="GBN33526.1"/>
    </source>
</evidence>
<gene>
    <name evidence="3" type="ORF">AVEN_42155_1</name>
    <name evidence="4" type="ORF">AVEN_78658_1</name>
</gene>